<name>A0A6P8ZVB1_THRPL</name>
<keyword evidence="5" id="KW-1185">Reference proteome</keyword>
<evidence type="ECO:0000313" key="7">
    <source>
        <dbReference type="RefSeq" id="XP_034249263.1"/>
    </source>
</evidence>
<gene>
    <name evidence="6 7" type="primary">LOC117650079</name>
</gene>
<evidence type="ECO:0000256" key="2">
    <source>
        <dbReference type="ARBA" id="ARBA00007785"/>
    </source>
</evidence>
<dbReference type="GeneID" id="117650079"/>
<dbReference type="Proteomes" id="UP000515158">
    <property type="component" value="Unplaced"/>
</dbReference>
<evidence type="ECO:0000313" key="6">
    <source>
        <dbReference type="RefSeq" id="XP_034249262.1"/>
    </source>
</evidence>
<dbReference type="Pfam" id="PF10203">
    <property type="entry name" value="Pet191_N"/>
    <property type="match status" value="1"/>
</dbReference>
<dbReference type="PANTHER" id="PTHR28627">
    <property type="entry name" value="CYTOCHROME C OXIDASE ASSEMBLY FACTOR 5"/>
    <property type="match status" value="1"/>
</dbReference>
<dbReference type="RefSeq" id="XP_034249263.1">
    <property type="nucleotide sequence ID" value="XM_034393372.1"/>
</dbReference>
<keyword evidence="4" id="KW-1015">Disulfide bond</keyword>
<dbReference type="GO" id="GO:0005739">
    <property type="term" value="C:mitochondrion"/>
    <property type="evidence" value="ECO:0007669"/>
    <property type="project" value="TreeGrafter"/>
</dbReference>
<evidence type="ECO:0000256" key="3">
    <source>
        <dbReference type="ARBA" id="ARBA00021904"/>
    </source>
</evidence>
<protein>
    <recommendedName>
        <fullName evidence="3">Cytochrome c oxidase assembly factor 5</fullName>
    </recommendedName>
</protein>
<sequence length="82" mass="9559">MSELRGVEGWELEDKTPCAGLRADLKICLLETDCCKKERLTPRECLKQNKATPECMHLYHYFIACKKSMVDNRTRFRGTKGY</sequence>
<dbReference type="AlphaFoldDB" id="A0A6P8ZVB1"/>
<organism evidence="7">
    <name type="scientific">Thrips palmi</name>
    <name type="common">Melon thrips</name>
    <dbReference type="NCBI Taxonomy" id="161013"/>
    <lineage>
        <taxon>Eukaryota</taxon>
        <taxon>Metazoa</taxon>
        <taxon>Ecdysozoa</taxon>
        <taxon>Arthropoda</taxon>
        <taxon>Hexapoda</taxon>
        <taxon>Insecta</taxon>
        <taxon>Pterygota</taxon>
        <taxon>Neoptera</taxon>
        <taxon>Paraneoptera</taxon>
        <taxon>Thysanoptera</taxon>
        <taxon>Terebrantia</taxon>
        <taxon>Thripoidea</taxon>
        <taxon>Thripidae</taxon>
        <taxon>Thrips</taxon>
    </lineage>
</organism>
<dbReference type="OrthoDB" id="282149at2759"/>
<dbReference type="PANTHER" id="PTHR28627:SF1">
    <property type="entry name" value="CYTOCHROME C OXIDASE ASSEMBLY FACTOR 5"/>
    <property type="match status" value="1"/>
</dbReference>
<dbReference type="InterPro" id="IPR018793">
    <property type="entry name" value="Cyt_c_oxidase_assmbl_Pet191"/>
</dbReference>
<reference evidence="6 7" key="1">
    <citation type="submission" date="2025-04" db="UniProtKB">
        <authorList>
            <consortium name="RefSeq"/>
        </authorList>
    </citation>
    <scope>IDENTIFICATION</scope>
    <source>
        <tissue evidence="6 7">Total insect</tissue>
    </source>
</reference>
<accession>A0A6P8ZVB1</accession>
<evidence type="ECO:0000313" key="5">
    <source>
        <dbReference type="Proteomes" id="UP000515158"/>
    </source>
</evidence>
<dbReference type="RefSeq" id="XP_034249262.1">
    <property type="nucleotide sequence ID" value="XM_034393371.1"/>
</dbReference>
<dbReference type="KEGG" id="tpal:117650079"/>
<comment type="function">
    <text evidence="1">Involved in an early step of the mitochondrial complex IV assembly process.</text>
</comment>
<evidence type="ECO:0000256" key="4">
    <source>
        <dbReference type="ARBA" id="ARBA00023157"/>
    </source>
</evidence>
<evidence type="ECO:0000256" key="1">
    <source>
        <dbReference type="ARBA" id="ARBA00003186"/>
    </source>
</evidence>
<proteinExistence type="inferred from homology"/>
<comment type="similarity">
    <text evidence="2">Belongs to the PET191 family.</text>
</comment>
<dbReference type="GO" id="GO:0033617">
    <property type="term" value="P:mitochondrial respiratory chain complex IV assembly"/>
    <property type="evidence" value="ECO:0007669"/>
    <property type="project" value="TreeGrafter"/>
</dbReference>